<protein>
    <submittedName>
        <fullName evidence="2">Uncharacterized protein</fullName>
    </submittedName>
</protein>
<organism evidence="2 3">
    <name type="scientific">Oryza meyeriana var. granulata</name>
    <dbReference type="NCBI Taxonomy" id="110450"/>
    <lineage>
        <taxon>Eukaryota</taxon>
        <taxon>Viridiplantae</taxon>
        <taxon>Streptophyta</taxon>
        <taxon>Embryophyta</taxon>
        <taxon>Tracheophyta</taxon>
        <taxon>Spermatophyta</taxon>
        <taxon>Magnoliopsida</taxon>
        <taxon>Liliopsida</taxon>
        <taxon>Poales</taxon>
        <taxon>Poaceae</taxon>
        <taxon>BOP clade</taxon>
        <taxon>Oryzoideae</taxon>
        <taxon>Oryzeae</taxon>
        <taxon>Oryzinae</taxon>
        <taxon>Oryza</taxon>
        <taxon>Oryza meyeriana</taxon>
    </lineage>
</organism>
<evidence type="ECO:0000256" key="1">
    <source>
        <dbReference type="SAM" id="SignalP"/>
    </source>
</evidence>
<reference evidence="2 3" key="1">
    <citation type="submission" date="2019-11" db="EMBL/GenBank/DDBJ databases">
        <title>Whole genome sequence of Oryza granulata.</title>
        <authorList>
            <person name="Li W."/>
        </authorList>
    </citation>
    <scope>NUCLEOTIDE SEQUENCE [LARGE SCALE GENOMIC DNA]</scope>
    <source>
        <strain evidence="3">cv. Menghai</strain>
        <tissue evidence="2">Leaf</tissue>
    </source>
</reference>
<evidence type="ECO:0000313" key="2">
    <source>
        <dbReference type="EMBL" id="KAF0920814.1"/>
    </source>
</evidence>
<keyword evidence="1" id="KW-0732">Signal</keyword>
<feature type="chain" id="PRO_5026260965" evidence="1">
    <location>
        <begin position="25"/>
        <end position="64"/>
    </location>
</feature>
<gene>
    <name evidence="2" type="ORF">E2562_037287</name>
</gene>
<feature type="signal peptide" evidence="1">
    <location>
        <begin position="1"/>
        <end position="24"/>
    </location>
</feature>
<dbReference type="EMBL" id="SPHZ02000005">
    <property type="protein sequence ID" value="KAF0920814.1"/>
    <property type="molecule type" value="Genomic_DNA"/>
</dbReference>
<accession>A0A6G1E8P7</accession>
<keyword evidence="3" id="KW-1185">Reference proteome</keyword>
<name>A0A6G1E8P7_9ORYZ</name>
<dbReference type="Proteomes" id="UP000479710">
    <property type="component" value="Unassembled WGS sequence"/>
</dbReference>
<dbReference type="AlphaFoldDB" id="A0A6G1E8P7"/>
<proteinExistence type="predicted"/>
<sequence length="64" mass="6674">MTPGAGPWWLGSWSLRTLRSLAVAGRRLAATPPRMLAGRVHPSCSPARCDAAPARLPSPAAAAR</sequence>
<comment type="caution">
    <text evidence="2">The sequence shown here is derived from an EMBL/GenBank/DDBJ whole genome shotgun (WGS) entry which is preliminary data.</text>
</comment>
<evidence type="ECO:0000313" key="3">
    <source>
        <dbReference type="Proteomes" id="UP000479710"/>
    </source>
</evidence>